<dbReference type="GeneID" id="5486546"/>
<dbReference type="AlphaFoldDB" id="A7ES59"/>
<dbReference type="RefSeq" id="XP_001590424.1">
    <property type="nucleotide sequence ID" value="XM_001590374.1"/>
</dbReference>
<sequence>MAIIRELVRMLAGVLPLVLMDLHSYGRALRNYQCVIGDSRLRLTLMFGAKTLRDMCQGNRNKHSKPQ</sequence>
<proteinExistence type="predicted"/>
<reference evidence="3" key="1">
    <citation type="journal article" date="2011" name="PLoS Genet.">
        <title>Genomic analysis of the necrotrophic fungal pathogens Sclerotinia sclerotiorum and Botrytis cinerea.</title>
        <authorList>
            <person name="Amselem J."/>
            <person name="Cuomo C.A."/>
            <person name="van Kan J.A."/>
            <person name="Viaud M."/>
            <person name="Benito E.P."/>
            <person name="Couloux A."/>
            <person name="Coutinho P.M."/>
            <person name="de Vries R.P."/>
            <person name="Dyer P.S."/>
            <person name="Fillinger S."/>
            <person name="Fournier E."/>
            <person name="Gout L."/>
            <person name="Hahn M."/>
            <person name="Kohn L."/>
            <person name="Lapalu N."/>
            <person name="Plummer K.M."/>
            <person name="Pradier J.M."/>
            <person name="Quevillon E."/>
            <person name="Sharon A."/>
            <person name="Simon A."/>
            <person name="ten Have A."/>
            <person name="Tudzynski B."/>
            <person name="Tudzynski P."/>
            <person name="Wincker P."/>
            <person name="Andrew M."/>
            <person name="Anthouard V."/>
            <person name="Beever R.E."/>
            <person name="Beffa R."/>
            <person name="Benoit I."/>
            <person name="Bouzid O."/>
            <person name="Brault B."/>
            <person name="Chen Z."/>
            <person name="Choquer M."/>
            <person name="Collemare J."/>
            <person name="Cotton P."/>
            <person name="Danchin E.G."/>
            <person name="Da Silva C."/>
            <person name="Gautier A."/>
            <person name="Giraud C."/>
            <person name="Giraud T."/>
            <person name="Gonzalez C."/>
            <person name="Grossetete S."/>
            <person name="Guldener U."/>
            <person name="Henrissat B."/>
            <person name="Howlett B.J."/>
            <person name="Kodira C."/>
            <person name="Kretschmer M."/>
            <person name="Lappartient A."/>
            <person name="Leroch M."/>
            <person name="Levis C."/>
            <person name="Mauceli E."/>
            <person name="Neuveglise C."/>
            <person name="Oeser B."/>
            <person name="Pearson M."/>
            <person name="Poulain J."/>
            <person name="Poussereau N."/>
            <person name="Quesneville H."/>
            <person name="Rascle C."/>
            <person name="Schumacher J."/>
            <person name="Segurens B."/>
            <person name="Sexton A."/>
            <person name="Silva E."/>
            <person name="Sirven C."/>
            <person name="Soanes D.M."/>
            <person name="Talbot N.J."/>
            <person name="Templeton M."/>
            <person name="Yandava C."/>
            <person name="Yarden O."/>
            <person name="Zeng Q."/>
            <person name="Rollins J.A."/>
            <person name="Lebrun M.H."/>
            <person name="Dickman M."/>
        </authorList>
    </citation>
    <scope>NUCLEOTIDE SEQUENCE [LARGE SCALE GENOMIC DNA]</scope>
    <source>
        <strain evidence="3">ATCC 18683 / 1980 / Ss-1</strain>
    </source>
</reference>
<evidence type="ECO:0000313" key="3">
    <source>
        <dbReference type="Proteomes" id="UP000001312"/>
    </source>
</evidence>
<dbReference type="KEGG" id="ssl:SS1G_08164"/>
<keyword evidence="3" id="KW-1185">Reference proteome</keyword>
<accession>A7ES59</accession>
<organism evidence="2 3">
    <name type="scientific">Sclerotinia sclerotiorum (strain ATCC 18683 / 1980 / Ss-1)</name>
    <name type="common">White mold</name>
    <name type="synonym">Whetzelinia sclerotiorum</name>
    <dbReference type="NCBI Taxonomy" id="665079"/>
    <lineage>
        <taxon>Eukaryota</taxon>
        <taxon>Fungi</taxon>
        <taxon>Dikarya</taxon>
        <taxon>Ascomycota</taxon>
        <taxon>Pezizomycotina</taxon>
        <taxon>Leotiomycetes</taxon>
        <taxon>Helotiales</taxon>
        <taxon>Sclerotiniaceae</taxon>
        <taxon>Sclerotinia</taxon>
    </lineage>
</organism>
<dbReference type="Proteomes" id="UP000001312">
    <property type="component" value="Unassembled WGS sequence"/>
</dbReference>
<name>A7ES59_SCLS1</name>
<protein>
    <submittedName>
        <fullName evidence="2">Uncharacterized protein</fullName>
    </submittedName>
</protein>
<feature type="signal peptide" evidence="1">
    <location>
        <begin position="1"/>
        <end position="28"/>
    </location>
</feature>
<dbReference type="EMBL" id="CH476631">
    <property type="protein sequence ID" value="EDN92301.1"/>
    <property type="molecule type" value="Genomic_DNA"/>
</dbReference>
<feature type="chain" id="PRO_5002708533" evidence="1">
    <location>
        <begin position="29"/>
        <end position="67"/>
    </location>
</feature>
<gene>
    <name evidence="2" type="ORF">SS1G_08164</name>
</gene>
<dbReference type="HOGENOM" id="CLU_2813971_0_0_1"/>
<evidence type="ECO:0000313" key="2">
    <source>
        <dbReference type="EMBL" id="EDN92301.1"/>
    </source>
</evidence>
<keyword evidence="1" id="KW-0732">Signal</keyword>
<evidence type="ECO:0000256" key="1">
    <source>
        <dbReference type="SAM" id="SignalP"/>
    </source>
</evidence>
<dbReference type="InParanoid" id="A7ES59"/>